<dbReference type="Pfam" id="PF02890">
    <property type="entry name" value="DUF226"/>
    <property type="match status" value="1"/>
</dbReference>
<dbReference type="EMBL" id="CP001539">
    <property type="protein sequence ID" value="ACN93045.1"/>
    <property type="molecule type" value="Genomic_DNA"/>
</dbReference>
<reference evidence="1 2" key="1">
    <citation type="journal article" date="2011" name="J. Bacteriol.">
        <title>Whole-genome sequences of thirteen isolates of Borrelia burgdorferi.</title>
        <authorList>
            <person name="Schutzer S.E."/>
            <person name="Fraser-Liggett C.M."/>
            <person name="Casjens S.R."/>
            <person name="Qiu W.G."/>
            <person name="Dunn J.J."/>
            <person name="Mongodin E.F."/>
            <person name="Luft B.J."/>
        </authorList>
    </citation>
    <scope>NUCLEOTIDE SEQUENCE [LARGE SCALE GENOMIC DNA]</scope>
    <source>
        <strain evidence="1 2">118a</strain>
        <plasmid evidence="1 2">118a_lp38</plasmid>
    </source>
</reference>
<organism evidence="1 2">
    <name type="scientific">Borreliella burgdorferi 118a</name>
    <dbReference type="NCBI Taxonomy" id="476210"/>
    <lineage>
        <taxon>Bacteria</taxon>
        <taxon>Pseudomonadati</taxon>
        <taxon>Spirochaetota</taxon>
        <taxon>Spirochaetia</taxon>
        <taxon>Spirochaetales</taxon>
        <taxon>Borreliaceae</taxon>
        <taxon>Borreliella</taxon>
    </lineage>
</organism>
<evidence type="ECO:0000313" key="1">
    <source>
        <dbReference type="EMBL" id="ACN93045.1"/>
    </source>
</evidence>
<dbReference type="RefSeq" id="WP_012665444.1">
    <property type="nucleotide sequence ID" value="NC_012232.1"/>
</dbReference>
<sequence>MGENRNYAIKKIYYIEFIFKNGSIKCYLLSLRTLLRKSKKENTEYYKYSLKHLKKWKEKYINFTIKKLPNGGILDKWILKIRYYSTHIS</sequence>
<protein>
    <submittedName>
        <fullName evidence="1">Uncharacterized protein</fullName>
    </submittedName>
</protein>
<dbReference type="InterPro" id="IPR004180">
    <property type="entry name" value="DUF226_BOR_spp"/>
</dbReference>
<gene>
    <name evidence="1" type="ORF">BBU118A_J14</name>
</gene>
<proteinExistence type="predicted"/>
<dbReference type="Proteomes" id="UP000006208">
    <property type="component" value="Plasmid 118a_lp38"/>
</dbReference>
<evidence type="ECO:0000313" key="2">
    <source>
        <dbReference type="Proteomes" id="UP000006208"/>
    </source>
</evidence>
<dbReference type="AlphaFoldDB" id="A0A7U3YBN2"/>
<name>A0A7U3YBN2_BORBG</name>
<accession>A0A7U3YBN2</accession>
<keyword evidence="1" id="KW-0614">Plasmid</keyword>
<geneLocation type="plasmid" evidence="1 2">
    <name>118a_lp38</name>
</geneLocation>